<dbReference type="InterPro" id="IPR020622">
    <property type="entry name" value="Ala_racemase_pyridoxalP-BS"/>
</dbReference>
<evidence type="ECO:0000313" key="5">
    <source>
        <dbReference type="EMBL" id="GAA1951524.1"/>
    </source>
</evidence>
<comment type="caution">
    <text evidence="5">The sequence shown here is derived from an EMBL/GenBank/DDBJ whole genome shotgun (WGS) entry which is preliminary data.</text>
</comment>
<dbReference type="SUPFAM" id="SSF51419">
    <property type="entry name" value="PLP-binding barrel"/>
    <property type="match status" value="1"/>
</dbReference>
<evidence type="ECO:0000259" key="4">
    <source>
        <dbReference type="SMART" id="SM01005"/>
    </source>
</evidence>
<keyword evidence="3" id="KW-0413">Isomerase</keyword>
<dbReference type="InterPro" id="IPR011079">
    <property type="entry name" value="Ala_racemase_C"/>
</dbReference>
<dbReference type="InterPro" id="IPR029066">
    <property type="entry name" value="PLP-binding_barrel"/>
</dbReference>
<keyword evidence="2" id="KW-0663">Pyridoxal phosphate</keyword>
<protein>
    <submittedName>
        <fullName evidence="5">Alanine racemase</fullName>
    </submittedName>
</protein>
<dbReference type="SMART" id="SM01005">
    <property type="entry name" value="Ala_racemase_C"/>
    <property type="match status" value="1"/>
</dbReference>
<feature type="domain" description="Alanine racemase C-terminal" evidence="4">
    <location>
        <begin position="241"/>
        <end position="344"/>
    </location>
</feature>
<dbReference type="EMBL" id="BAAAOG010000001">
    <property type="protein sequence ID" value="GAA1951524.1"/>
    <property type="molecule type" value="Genomic_DNA"/>
</dbReference>
<evidence type="ECO:0000256" key="3">
    <source>
        <dbReference type="ARBA" id="ARBA00023235"/>
    </source>
</evidence>
<reference evidence="6" key="1">
    <citation type="journal article" date="2019" name="Int. J. Syst. Evol. Microbiol.">
        <title>The Global Catalogue of Microorganisms (GCM) 10K type strain sequencing project: providing services to taxonomists for standard genome sequencing and annotation.</title>
        <authorList>
            <consortium name="The Broad Institute Genomics Platform"/>
            <consortium name="The Broad Institute Genome Sequencing Center for Infectious Disease"/>
            <person name="Wu L."/>
            <person name="Ma J."/>
        </authorList>
    </citation>
    <scope>NUCLEOTIDE SEQUENCE [LARGE SCALE GENOMIC DNA]</scope>
    <source>
        <strain evidence="6">JCM 14901</strain>
    </source>
</reference>
<dbReference type="PANTHER" id="PTHR30511">
    <property type="entry name" value="ALANINE RACEMASE"/>
    <property type="match status" value="1"/>
</dbReference>
<proteinExistence type="predicted"/>
<evidence type="ECO:0000256" key="2">
    <source>
        <dbReference type="ARBA" id="ARBA00022898"/>
    </source>
</evidence>
<dbReference type="Gene3D" id="3.20.20.10">
    <property type="entry name" value="Alanine racemase"/>
    <property type="match status" value="1"/>
</dbReference>
<dbReference type="PANTHER" id="PTHR30511:SF0">
    <property type="entry name" value="ALANINE RACEMASE, CATABOLIC-RELATED"/>
    <property type="match status" value="1"/>
</dbReference>
<dbReference type="PRINTS" id="PR00992">
    <property type="entry name" value="ALARACEMASE"/>
</dbReference>
<dbReference type="RefSeq" id="WP_344092185.1">
    <property type="nucleotide sequence ID" value="NZ_BAAAOG010000001.1"/>
</dbReference>
<dbReference type="Gene3D" id="2.40.37.10">
    <property type="entry name" value="Lyase, Ornithine Decarboxylase, Chain A, domain 1"/>
    <property type="match status" value="2"/>
</dbReference>
<evidence type="ECO:0000256" key="1">
    <source>
        <dbReference type="ARBA" id="ARBA00001933"/>
    </source>
</evidence>
<dbReference type="InterPro" id="IPR001608">
    <property type="entry name" value="Ala_racemase_N"/>
</dbReference>
<gene>
    <name evidence="5" type="primary">alr_2</name>
    <name evidence="5" type="ORF">GCM10009776_11860</name>
</gene>
<organism evidence="5 6">
    <name type="scientific">Microbacterium deminutum</name>
    <dbReference type="NCBI Taxonomy" id="344164"/>
    <lineage>
        <taxon>Bacteria</taxon>
        <taxon>Bacillati</taxon>
        <taxon>Actinomycetota</taxon>
        <taxon>Actinomycetes</taxon>
        <taxon>Micrococcales</taxon>
        <taxon>Microbacteriaceae</taxon>
        <taxon>Microbacterium</taxon>
    </lineage>
</organism>
<dbReference type="InterPro" id="IPR009006">
    <property type="entry name" value="Ala_racemase/Decarboxylase_C"/>
</dbReference>
<accession>A0ABP5BS28</accession>
<keyword evidence="6" id="KW-1185">Reference proteome</keyword>
<dbReference type="Proteomes" id="UP001499933">
    <property type="component" value="Unassembled WGS sequence"/>
</dbReference>
<sequence length="346" mass="36698">MTPVLRIDLDAFTANLAHIRAEVAPAEHMLVVKDDAYGHGLAPIIRRAWAASVRWFGAFDVHTGAVVRAQLGDDARIFVWLAGSDDEIRTAEALDFDLGVGDLDLLEDVARIASASSRRVRVHLKIDTGLHRNGIRPEQWDAAVSAAAAHQEAGSIEVVGLWTHLAEASDDEDDAAVTGFREAMIAAERAGLRPALRHVAASAASFARREFRHDLVRIGAFAYGIRPAGGPDHATLGIRPIATLAAPVIRIDDEGVHVAIGALHGLPSTLSGRVRVAGPAGPRTLLRVGALTSLIESWPEALIGDDVAVYGDGAASPTELAEAIGTIGEEIAVRVSPLVPREYRDG</sequence>
<dbReference type="SUPFAM" id="SSF50621">
    <property type="entry name" value="Alanine racemase C-terminal domain-like"/>
    <property type="match status" value="1"/>
</dbReference>
<comment type="cofactor">
    <cofactor evidence="1">
        <name>pyridoxal 5'-phosphate</name>
        <dbReference type="ChEBI" id="CHEBI:597326"/>
    </cofactor>
</comment>
<dbReference type="Pfam" id="PF01168">
    <property type="entry name" value="Ala_racemase_N"/>
    <property type="match status" value="1"/>
</dbReference>
<evidence type="ECO:0000313" key="6">
    <source>
        <dbReference type="Proteomes" id="UP001499933"/>
    </source>
</evidence>
<name>A0ABP5BS28_9MICO</name>
<dbReference type="PROSITE" id="PS00395">
    <property type="entry name" value="ALANINE_RACEMASE"/>
    <property type="match status" value="1"/>
</dbReference>
<dbReference type="InterPro" id="IPR000821">
    <property type="entry name" value="Ala_racemase"/>
</dbReference>